<dbReference type="PANTHER" id="PTHR37691">
    <property type="entry name" value="BLR3518 PROTEIN"/>
    <property type="match status" value="1"/>
</dbReference>
<feature type="transmembrane region" description="Helical" evidence="1">
    <location>
        <begin position="73"/>
        <end position="94"/>
    </location>
</feature>
<dbReference type="InterPro" id="IPR027396">
    <property type="entry name" value="DsrEFH-like"/>
</dbReference>
<dbReference type="AlphaFoldDB" id="A0A3B0ZKQ0"/>
<proteinExistence type="predicted"/>
<sequence length="243" mass="27376">MTDGQLFTESQLHAFVDKQLDQSERAQILEAIRKDPELALLVSDIQRDKELLSLAYHHCTVPEHVKKRTPKPYWSTVIAASVFLAISAIFGFIFSSHTFKQAPPEAPHTAFGTIQNFDFAHSNHHKVMIHVSSKNTTTLKQALDKAERILRYARDYKKSVKLAIVANAEGLELLREGSSFSARIKKLAQEYNNLQFKACGIAMETARLKEGHIPTLLPEALKVPNALGEILDKIKNGWIYLKT</sequence>
<keyword evidence="1" id="KW-0812">Transmembrane</keyword>
<dbReference type="EMBL" id="UOFL01000216">
    <property type="protein sequence ID" value="VAW81296.1"/>
    <property type="molecule type" value="Genomic_DNA"/>
</dbReference>
<dbReference type="PANTHER" id="PTHR37691:SF1">
    <property type="entry name" value="BLR3518 PROTEIN"/>
    <property type="match status" value="1"/>
</dbReference>
<keyword evidence="1" id="KW-1133">Transmembrane helix</keyword>
<accession>A0A3B0ZKQ0</accession>
<gene>
    <name evidence="2" type="ORF">MNBD_GAMMA12-1502</name>
</gene>
<dbReference type="SUPFAM" id="SSF75169">
    <property type="entry name" value="DsrEFH-like"/>
    <property type="match status" value="1"/>
</dbReference>
<name>A0A3B0ZKQ0_9ZZZZ</name>
<evidence type="ECO:0000256" key="1">
    <source>
        <dbReference type="SAM" id="Phobius"/>
    </source>
</evidence>
<dbReference type="Gene3D" id="3.40.1260.10">
    <property type="entry name" value="DsrEFH-like"/>
    <property type="match status" value="1"/>
</dbReference>
<evidence type="ECO:0000313" key="2">
    <source>
        <dbReference type="EMBL" id="VAW81296.1"/>
    </source>
</evidence>
<protein>
    <submittedName>
        <fullName evidence="2">Uncharacterized protein</fullName>
    </submittedName>
</protein>
<reference evidence="2" key="1">
    <citation type="submission" date="2018-06" db="EMBL/GenBank/DDBJ databases">
        <authorList>
            <person name="Zhirakovskaya E."/>
        </authorList>
    </citation>
    <scope>NUCLEOTIDE SEQUENCE</scope>
</reference>
<keyword evidence="1" id="KW-0472">Membrane</keyword>
<organism evidence="2">
    <name type="scientific">hydrothermal vent metagenome</name>
    <dbReference type="NCBI Taxonomy" id="652676"/>
    <lineage>
        <taxon>unclassified sequences</taxon>
        <taxon>metagenomes</taxon>
        <taxon>ecological metagenomes</taxon>
    </lineage>
</organism>